<keyword evidence="4" id="KW-0479">Metal-binding</keyword>
<dbReference type="OrthoDB" id="9811314at2"/>
<dbReference type="SUPFAM" id="SSF63411">
    <property type="entry name" value="LuxS/MPP-like metallohydrolase"/>
    <property type="match status" value="2"/>
</dbReference>
<feature type="region of interest" description="Disordered" evidence="9">
    <location>
        <begin position="450"/>
        <end position="487"/>
    </location>
</feature>
<dbReference type="GO" id="GO:0046872">
    <property type="term" value="F:metal ion binding"/>
    <property type="evidence" value="ECO:0007669"/>
    <property type="project" value="UniProtKB-KW"/>
</dbReference>
<reference evidence="13 14" key="1">
    <citation type="submission" date="2018-11" db="EMBL/GenBank/DDBJ databases">
        <authorList>
            <person name="Criscuolo A."/>
        </authorList>
    </citation>
    <scope>NUCLEOTIDE SEQUENCE [LARGE SCALE GENOMIC DNA]</scope>
    <source>
        <strain evidence="13">ACIP111625</strain>
    </source>
</reference>
<dbReference type="RefSeq" id="WP_124088130.1">
    <property type="nucleotide sequence ID" value="NZ_UXAW01000094.1"/>
</dbReference>
<evidence type="ECO:0000256" key="2">
    <source>
        <dbReference type="ARBA" id="ARBA00007261"/>
    </source>
</evidence>
<dbReference type="PANTHER" id="PTHR43690">
    <property type="entry name" value="NARDILYSIN"/>
    <property type="match status" value="1"/>
</dbReference>
<dbReference type="AlphaFoldDB" id="A0A3P5XQN9"/>
<dbReference type="GO" id="GO:0004222">
    <property type="term" value="F:metalloendopeptidase activity"/>
    <property type="evidence" value="ECO:0007669"/>
    <property type="project" value="UniProtKB-EC"/>
</dbReference>
<gene>
    <name evidence="13" type="primary">ptrA_2</name>
    <name evidence="13" type="ORF">XINFAN_03427</name>
</gene>
<keyword evidence="6" id="KW-0862">Zinc</keyword>
<dbReference type="GO" id="GO:0006508">
    <property type="term" value="P:proteolysis"/>
    <property type="evidence" value="ECO:0007669"/>
    <property type="project" value="UniProtKB-KW"/>
</dbReference>
<keyword evidence="14" id="KW-1185">Reference proteome</keyword>
<dbReference type="InterPro" id="IPR050626">
    <property type="entry name" value="Peptidase_M16"/>
</dbReference>
<evidence type="ECO:0000256" key="5">
    <source>
        <dbReference type="ARBA" id="ARBA00022801"/>
    </source>
</evidence>
<keyword evidence="3 13" id="KW-0645">Protease</keyword>
<dbReference type="InterPro" id="IPR007863">
    <property type="entry name" value="Peptidase_M16_C"/>
</dbReference>
<sequence length="487" mass="52884">MRLLTNLARKFAALLPAPRALLAAVLFLPGALAARAETVTAFTLENGLDVVVIEDHRAPVVVQMIWYRAGAADEAAGKSGIAHFLEHLMFKGTDKVPAGQFSATVEAHGGDDNAFTSWDYTAYFQRISADRLEMVMEMEADRMRNLRLDDAVVLTERQVILEERAQRTDSDPGALLGEQMRAALFMNHRYGIPIIGWRHEIAQLTRADALDWYGKYYAPNNATLVIAGDVTPDQVRALAEKHYGPIAPSDAIVPRNRPQEPPHLAERRIALADERVSDPYVYRSYLAPERNPGDQRKAAALAILAELLGGNGQTSVLARALQFDAQVAVWSSAFYDGTSLDDGTFGLYVVPAPGVSLAEAEAAMDAVLEKFLADGPDPAAFERIKTRIRAAEIYARDDAHGLARLYGEELSIGLGLLDIQGYTAVLDSVSIGDVMEAAREVLNRDNAVTGWLERPPEAPPAEASLPSAPATDDPHQAEPAAEPGEAQ</sequence>
<comment type="similarity">
    <text evidence="2 8">Belongs to the peptidase M16 family.</text>
</comment>
<protein>
    <submittedName>
        <fullName evidence="13">Protease 3</fullName>
        <ecNumber evidence="13">3.4.24.55</ecNumber>
    </submittedName>
</protein>
<feature type="chain" id="PRO_5018164109" evidence="10">
    <location>
        <begin position="37"/>
        <end position="487"/>
    </location>
</feature>
<evidence type="ECO:0000256" key="3">
    <source>
        <dbReference type="ARBA" id="ARBA00022670"/>
    </source>
</evidence>
<accession>A0A3P5XQN9</accession>
<name>A0A3P5XQN9_9RHOB</name>
<proteinExistence type="inferred from homology"/>
<comment type="cofactor">
    <cofactor evidence="1">
        <name>Zn(2+)</name>
        <dbReference type="ChEBI" id="CHEBI:29105"/>
    </cofactor>
</comment>
<dbReference type="EC" id="3.4.24.55" evidence="13"/>
<evidence type="ECO:0000256" key="9">
    <source>
        <dbReference type="SAM" id="MobiDB-lite"/>
    </source>
</evidence>
<dbReference type="Pfam" id="PF00675">
    <property type="entry name" value="Peptidase_M16"/>
    <property type="match status" value="1"/>
</dbReference>
<dbReference type="PROSITE" id="PS00143">
    <property type="entry name" value="INSULINASE"/>
    <property type="match status" value="1"/>
</dbReference>
<keyword evidence="10" id="KW-0732">Signal</keyword>
<evidence type="ECO:0000313" key="14">
    <source>
        <dbReference type="Proteomes" id="UP000277498"/>
    </source>
</evidence>
<evidence type="ECO:0000313" key="13">
    <source>
        <dbReference type="EMBL" id="VDC32745.1"/>
    </source>
</evidence>
<dbReference type="Proteomes" id="UP000277498">
    <property type="component" value="Unassembled WGS sequence"/>
</dbReference>
<evidence type="ECO:0000259" key="12">
    <source>
        <dbReference type="Pfam" id="PF05193"/>
    </source>
</evidence>
<keyword evidence="7" id="KW-0482">Metalloprotease</keyword>
<evidence type="ECO:0000256" key="4">
    <source>
        <dbReference type="ARBA" id="ARBA00022723"/>
    </source>
</evidence>
<dbReference type="PANTHER" id="PTHR43690:SF17">
    <property type="entry name" value="PROTEIN YHJJ"/>
    <property type="match status" value="1"/>
</dbReference>
<evidence type="ECO:0000256" key="8">
    <source>
        <dbReference type="RuleBase" id="RU004447"/>
    </source>
</evidence>
<dbReference type="InterPro" id="IPR011249">
    <property type="entry name" value="Metalloenz_LuxS/M16"/>
</dbReference>
<evidence type="ECO:0000256" key="7">
    <source>
        <dbReference type="ARBA" id="ARBA00023049"/>
    </source>
</evidence>
<dbReference type="InterPro" id="IPR011765">
    <property type="entry name" value="Pept_M16_N"/>
</dbReference>
<dbReference type="Pfam" id="PF05193">
    <property type="entry name" value="Peptidase_M16_C"/>
    <property type="match status" value="1"/>
</dbReference>
<feature type="domain" description="Peptidase M16 C-terminal" evidence="12">
    <location>
        <begin position="204"/>
        <end position="387"/>
    </location>
</feature>
<evidence type="ECO:0000256" key="10">
    <source>
        <dbReference type="SAM" id="SignalP"/>
    </source>
</evidence>
<dbReference type="Gene3D" id="3.30.830.10">
    <property type="entry name" value="Metalloenzyme, LuxS/M16 peptidase-like"/>
    <property type="match status" value="2"/>
</dbReference>
<dbReference type="EMBL" id="UXAW01000094">
    <property type="protein sequence ID" value="VDC32745.1"/>
    <property type="molecule type" value="Genomic_DNA"/>
</dbReference>
<feature type="signal peptide" evidence="10">
    <location>
        <begin position="1"/>
        <end position="36"/>
    </location>
</feature>
<evidence type="ECO:0000256" key="6">
    <source>
        <dbReference type="ARBA" id="ARBA00022833"/>
    </source>
</evidence>
<feature type="compositionally biased region" description="Low complexity" evidence="9">
    <location>
        <begin position="477"/>
        <end position="487"/>
    </location>
</feature>
<dbReference type="InterPro" id="IPR001431">
    <property type="entry name" value="Pept_M16_Zn_BS"/>
</dbReference>
<evidence type="ECO:0000259" key="11">
    <source>
        <dbReference type="Pfam" id="PF00675"/>
    </source>
</evidence>
<feature type="domain" description="Peptidase M16 N-terminal" evidence="11">
    <location>
        <begin position="50"/>
        <end position="195"/>
    </location>
</feature>
<feature type="compositionally biased region" description="Low complexity" evidence="9">
    <location>
        <begin position="460"/>
        <end position="470"/>
    </location>
</feature>
<keyword evidence="5 13" id="KW-0378">Hydrolase</keyword>
<organism evidence="13 14">
    <name type="scientific">Pseudogemmobacter humi</name>
    <dbReference type="NCBI Taxonomy" id="2483812"/>
    <lineage>
        <taxon>Bacteria</taxon>
        <taxon>Pseudomonadati</taxon>
        <taxon>Pseudomonadota</taxon>
        <taxon>Alphaproteobacteria</taxon>
        <taxon>Rhodobacterales</taxon>
        <taxon>Paracoccaceae</taxon>
        <taxon>Pseudogemmobacter</taxon>
    </lineage>
</organism>
<evidence type="ECO:0000256" key="1">
    <source>
        <dbReference type="ARBA" id="ARBA00001947"/>
    </source>
</evidence>